<proteinExistence type="predicted"/>
<reference evidence="1" key="1">
    <citation type="submission" date="2020-09" db="EMBL/GenBank/DDBJ databases">
        <title>Iningainema tapete sp. nov. (Scytonemataceae, Cyanobacteria) from greenhouses in central Florida (USA) produces two types of nodularin with biosynthetic potential for microcystin-LR and anabaenopeptins.</title>
        <authorList>
            <person name="Berthold D.E."/>
            <person name="Lefler F.W."/>
            <person name="Huang I.-S."/>
            <person name="Abdulla H."/>
            <person name="Zimba P.V."/>
            <person name="Laughinghouse H.D. IV."/>
        </authorList>
    </citation>
    <scope>NUCLEOTIDE SEQUENCE</scope>
    <source>
        <strain evidence="1">BLCCT55</strain>
    </source>
</reference>
<evidence type="ECO:0000313" key="1">
    <source>
        <dbReference type="EMBL" id="MBD2773584.1"/>
    </source>
</evidence>
<keyword evidence="2" id="KW-1185">Reference proteome</keyword>
<dbReference type="AlphaFoldDB" id="A0A8J6XL23"/>
<gene>
    <name evidence="1" type="ORF">ICL16_16265</name>
</gene>
<comment type="caution">
    <text evidence="1">The sequence shown here is derived from an EMBL/GenBank/DDBJ whole genome shotgun (WGS) entry which is preliminary data.</text>
</comment>
<sequence>GNIGLTKIALINEENQTLQIPLESFNELLKNRDFLLQYNRRDSHESANKILKAASDIELMEANRRYQVIAPCLQGEPVKNINFPRRSIYYWLKAWRDAELKYGIGYIGLLPNYKKRGNRSNKLTTAVLQLIEEFISKDYESLKQKGKFASYSALCGEHPIFAEIAIHECSMGRIQQ</sequence>
<accession>A0A8J6XL23</accession>
<dbReference type="Proteomes" id="UP000629098">
    <property type="component" value="Unassembled WGS sequence"/>
</dbReference>
<protein>
    <submittedName>
        <fullName evidence="1">Uncharacterized protein</fullName>
    </submittedName>
</protein>
<organism evidence="1 2">
    <name type="scientific">Iningainema tapete BLCC-T55</name>
    <dbReference type="NCBI Taxonomy" id="2748662"/>
    <lineage>
        <taxon>Bacteria</taxon>
        <taxon>Bacillati</taxon>
        <taxon>Cyanobacteriota</taxon>
        <taxon>Cyanophyceae</taxon>
        <taxon>Nostocales</taxon>
        <taxon>Scytonemataceae</taxon>
        <taxon>Iningainema tapete</taxon>
    </lineage>
</organism>
<feature type="non-terminal residue" evidence="1">
    <location>
        <position position="1"/>
    </location>
</feature>
<name>A0A8J6XL23_9CYAN</name>
<evidence type="ECO:0000313" key="2">
    <source>
        <dbReference type="Proteomes" id="UP000629098"/>
    </source>
</evidence>
<dbReference type="EMBL" id="JACXAE010000056">
    <property type="protein sequence ID" value="MBD2773584.1"/>
    <property type="molecule type" value="Genomic_DNA"/>
</dbReference>